<evidence type="ECO:0000313" key="2">
    <source>
        <dbReference type="EMBL" id="TXL65674.1"/>
    </source>
</evidence>
<evidence type="ECO:0000256" key="1">
    <source>
        <dbReference type="SAM" id="SignalP"/>
    </source>
</evidence>
<dbReference type="InterPro" id="IPR011426">
    <property type="entry name" value="CamS"/>
</dbReference>
<dbReference type="RefSeq" id="WP_147666344.1">
    <property type="nucleotide sequence ID" value="NZ_VDUW01000003.1"/>
</dbReference>
<name>A0A5C8NX08_9BACI</name>
<feature type="chain" id="PRO_5039115694" evidence="1">
    <location>
        <begin position="20"/>
        <end position="408"/>
    </location>
</feature>
<gene>
    <name evidence="2" type="ORF">FHP05_06005</name>
</gene>
<proteinExistence type="predicted"/>
<dbReference type="PIRSF" id="PIRSF012509">
    <property type="entry name" value="CamS"/>
    <property type="match status" value="1"/>
</dbReference>
<comment type="caution">
    <text evidence="2">The sequence shown here is derived from an EMBL/GenBank/DDBJ whole genome shotgun (WGS) entry which is preliminary data.</text>
</comment>
<sequence length="408" mass="47791">MKKLWITLICLLLVLTSCAPGDKKKEEIVHDEKEKKELSIVPSYKLSKENYRMILPYKPGAARGVIVDQIANRVDVDEVEEGLRRHSKAYFDPEKHIFREGQFLTKDLVIDWLGRKLTKKQLEKEVQEDIDYLKENQMTVNEEKIRKEYTQGLNPPVKNKNDEKEQKKQPKYLSHIVEQNYLITKDKQAQVAGISIGLAMKSVYHFYTEDKEKKRTFHEVEITKKEALEEGYKLAEEILKRMRKMDGLQDTPIMFAIYQEEDRESPVPGNFMAKTLVDKGKNDIGKWEMIKEEHILFPSKQASDKYFEDAEVVKQFTNNIADYFPNYVGMIGRGFYVNEELRQLVLEIPLEFHGKGEVLGFTQYVYGQIKELLSTNYDLEVKIKSNSKMESVLYREAGKEEPRVHIFQ</sequence>
<dbReference type="Pfam" id="PF07537">
    <property type="entry name" value="CamS"/>
    <property type="match status" value="1"/>
</dbReference>
<keyword evidence="3" id="KW-1185">Reference proteome</keyword>
<organism evidence="2 3">
    <name type="scientific">Cerasibacillus terrae</name>
    <dbReference type="NCBI Taxonomy" id="2498845"/>
    <lineage>
        <taxon>Bacteria</taxon>
        <taxon>Bacillati</taxon>
        <taxon>Bacillota</taxon>
        <taxon>Bacilli</taxon>
        <taxon>Bacillales</taxon>
        <taxon>Bacillaceae</taxon>
        <taxon>Cerasibacillus</taxon>
    </lineage>
</organism>
<dbReference type="Gene3D" id="3.10.570.10">
    <property type="entry name" value="sex pheromone staph- cam373 precursor domain"/>
    <property type="match status" value="1"/>
</dbReference>
<dbReference type="OrthoDB" id="9795361at2"/>
<protein>
    <submittedName>
        <fullName evidence="2">CamS family sex pheromone protein</fullName>
    </submittedName>
</protein>
<dbReference type="CDD" id="cd13440">
    <property type="entry name" value="CamS_repeat_2"/>
    <property type="match status" value="1"/>
</dbReference>
<dbReference type="Proteomes" id="UP000321574">
    <property type="component" value="Unassembled WGS sequence"/>
</dbReference>
<dbReference type="CDD" id="cd13441">
    <property type="entry name" value="CamS_repeat_1"/>
    <property type="match status" value="1"/>
</dbReference>
<reference evidence="2 3" key="1">
    <citation type="submission" date="2019-06" db="EMBL/GenBank/DDBJ databases">
        <title>Cerasibacillus sp. nov., isolated from maize field.</title>
        <authorList>
            <person name="Lin S.-Y."/>
            <person name="Tsai C.-F."/>
            <person name="Young C.-C."/>
        </authorList>
    </citation>
    <scope>NUCLEOTIDE SEQUENCE [LARGE SCALE GENOMIC DNA]</scope>
    <source>
        <strain evidence="2 3">CC-CFT480</strain>
    </source>
</reference>
<dbReference type="EMBL" id="VDUW01000003">
    <property type="protein sequence ID" value="TXL65674.1"/>
    <property type="molecule type" value="Genomic_DNA"/>
</dbReference>
<dbReference type="PROSITE" id="PS51257">
    <property type="entry name" value="PROKAR_LIPOPROTEIN"/>
    <property type="match status" value="1"/>
</dbReference>
<accession>A0A5C8NX08</accession>
<evidence type="ECO:0000313" key="3">
    <source>
        <dbReference type="Proteomes" id="UP000321574"/>
    </source>
</evidence>
<keyword evidence="1" id="KW-0732">Signal</keyword>
<feature type="signal peptide" evidence="1">
    <location>
        <begin position="1"/>
        <end position="19"/>
    </location>
</feature>
<dbReference type="AlphaFoldDB" id="A0A5C8NX08"/>